<gene>
    <name evidence="2" type="ORF">JBS370_LOCUS36322</name>
    <name evidence="1" type="ORF">ZHD862_LOCUS38020</name>
</gene>
<evidence type="ECO:0000313" key="3">
    <source>
        <dbReference type="Proteomes" id="UP000663864"/>
    </source>
</evidence>
<dbReference type="AlphaFoldDB" id="A0A815U9F7"/>
<dbReference type="Proteomes" id="UP000663836">
    <property type="component" value="Unassembled WGS sequence"/>
</dbReference>
<reference evidence="1" key="1">
    <citation type="submission" date="2021-02" db="EMBL/GenBank/DDBJ databases">
        <authorList>
            <person name="Nowell W R."/>
        </authorList>
    </citation>
    <scope>NUCLEOTIDE SEQUENCE</scope>
</reference>
<accession>A0A815U9F7</accession>
<proteinExistence type="predicted"/>
<evidence type="ECO:0000313" key="1">
    <source>
        <dbReference type="EMBL" id="CAF1513203.1"/>
    </source>
</evidence>
<sequence length="186" mass="21405">MRLRLPRSPLTPSSVGFFVGAAGMKLKRSLSLQSTRFWSLAQKCMRMTRKRLQRNGVPLMINVFCDIMRHERQFERISRLYPEGRLSEIGFSNIGKYPFSCDYNHGQVRLHGLHIVSSTSLYRTSSIMYVTCAGDGQLDFSLGHEIESDEKAKEFFDYYIRLVEACADSERCTTQTTLQQLLKSVE</sequence>
<dbReference type="EMBL" id="CAJNOT010007933">
    <property type="protein sequence ID" value="CAF1513203.1"/>
    <property type="molecule type" value="Genomic_DNA"/>
</dbReference>
<organism evidence="1 3">
    <name type="scientific">Rotaria sordida</name>
    <dbReference type="NCBI Taxonomy" id="392033"/>
    <lineage>
        <taxon>Eukaryota</taxon>
        <taxon>Metazoa</taxon>
        <taxon>Spiralia</taxon>
        <taxon>Gnathifera</taxon>
        <taxon>Rotifera</taxon>
        <taxon>Eurotatoria</taxon>
        <taxon>Bdelloidea</taxon>
        <taxon>Philodinida</taxon>
        <taxon>Philodinidae</taxon>
        <taxon>Rotaria</taxon>
    </lineage>
</organism>
<dbReference type="EMBL" id="CAJOBD010014111">
    <property type="protein sequence ID" value="CAF4196944.1"/>
    <property type="molecule type" value="Genomic_DNA"/>
</dbReference>
<name>A0A815U9F7_9BILA</name>
<comment type="caution">
    <text evidence="1">The sequence shown here is derived from an EMBL/GenBank/DDBJ whole genome shotgun (WGS) entry which is preliminary data.</text>
</comment>
<dbReference type="Proteomes" id="UP000663864">
    <property type="component" value="Unassembled WGS sequence"/>
</dbReference>
<protein>
    <submittedName>
        <fullName evidence="1">Uncharacterized protein</fullName>
    </submittedName>
</protein>
<evidence type="ECO:0000313" key="2">
    <source>
        <dbReference type="EMBL" id="CAF4196944.1"/>
    </source>
</evidence>